<dbReference type="InterPro" id="IPR027417">
    <property type="entry name" value="P-loop_NTPase"/>
</dbReference>
<dbReference type="GO" id="GO:0005829">
    <property type="term" value="C:cytosol"/>
    <property type="evidence" value="ECO:0007669"/>
    <property type="project" value="TreeGrafter"/>
</dbReference>
<dbReference type="GO" id="GO:0009073">
    <property type="term" value="P:aromatic amino acid family biosynthetic process"/>
    <property type="evidence" value="ECO:0007669"/>
    <property type="project" value="UniProtKB-KW"/>
</dbReference>
<accession>A0A6J6GE02</accession>
<dbReference type="EMBL" id="CAEZUQ010000003">
    <property type="protein sequence ID" value="CAB4599502.1"/>
    <property type="molecule type" value="Genomic_DNA"/>
</dbReference>
<evidence type="ECO:0000256" key="6">
    <source>
        <dbReference type="ARBA" id="ARBA00022741"/>
    </source>
</evidence>
<dbReference type="UniPathway" id="UPA00053">
    <property type="reaction ID" value="UER00088"/>
</dbReference>
<comment type="pathway">
    <text evidence="1">Metabolic intermediate biosynthesis; chorismate biosynthesis; chorismate from D-erythrose 4-phosphate and phosphoenolpyruvate: step 5/7.</text>
</comment>
<evidence type="ECO:0000256" key="10">
    <source>
        <dbReference type="ARBA" id="ARBA00048567"/>
    </source>
</evidence>
<dbReference type="InterPro" id="IPR000623">
    <property type="entry name" value="Shikimate_kinase/TSH1"/>
</dbReference>
<dbReference type="PRINTS" id="PR01100">
    <property type="entry name" value="SHIKIMTKNASE"/>
</dbReference>
<dbReference type="InterPro" id="IPR023000">
    <property type="entry name" value="Shikimate_kinase_CS"/>
</dbReference>
<dbReference type="SUPFAM" id="SSF52540">
    <property type="entry name" value="P-loop containing nucleoside triphosphate hydrolases"/>
    <property type="match status" value="1"/>
</dbReference>
<dbReference type="PANTHER" id="PTHR21087">
    <property type="entry name" value="SHIKIMATE KINASE"/>
    <property type="match status" value="1"/>
</dbReference>
<keyword evidence="4" id="KW-0028">Amino-acid biosynthesis</keyword>
<keyword evidence="7" id="KW-0418">Kinase</keyword>
<keyword evidence="6" id="KW-0547">Nucleotide-binding</keyword>
<evidence type="ECO:0000256" key="7">
    <source>
        <dbReference type="ARBA" id="ARBA00022777"/>
    </source>
</evidence>
<keyword evidence="5" id="KW-0808">Transferase</keyword>
<evidence type="ECO:0000256" key="2">
    <source>
        <dbReference type="ARBA" id="ARBA00006997"/>
    </source>
</evidence>
<dbReference type="InterPro" id="IPR031322">
    <property type="entry name" value="Shikimate/glucono_kinase"/>
</dbReference>
<organism evidence="12">
    <name type="scientific">freshwater metagenome</name>
    <dbReference type="NCBI Taxonomy" id="449393"/>
    <lineage>
        <taxon>unclassified sequences</taxon>
        <taxon>metagenomes</taxon>
        <taxon>ecological metagenomes</taxon>
    </lineage>
</organism>
<dbReference type="PROSITE" id="PS01128">
    <property type="entry name" value="SHIKIMATE_KINASE"/>
    <property type="match status" value="1"/>
</dbReference>
<proteinExistence type="inferred from homology"/>
<evidence type="ECO:0000256" key="4">
    <source>
        <dbReference type="ARBA" id="ARBA00022605"/>
    </source>
</evidence>
<evidence type="ECO:0000313" key="11">
    <source>
        <dbReference type="EMBL" id="CAB4544291.1"/>
    </source>
</evidence>
<dbReference type="AlphaFoldDB" id="A0A6J6GE02"/>
<dbReference type="PANTHER" id="PTHR21087:SF16">
    <property type="entry name" value="SHIKIMATE KINASE 1, CHLOROPLASTIC"/>
    <property type="match status" value="1"/>
</dbReference>
<keyword evidence="8" id="KW-0067">ATP-binding</keyword>
<evidence type="ECO:0000256" key="8">
    <source>
        <dbReference type="ARBA" id="ARBA00022840"/>
    </source>
</evidence>
<protein>
    <recommendedName>
        <fullName evidence="3">shikimate kinase</fullName>
        <ecNumber evidence="3">2.7.1.71</ecNumber>
    </recommendedName>
</protein>
<dbReference type="GO" id="GO:0008652">
    <property type="term" value="P:amino acid biosynthetic process"/>
    <property type="evidence" value="ECO:0007669"/>
    <property type="project" value="UniProtKB-KW"/>
</dbReference>
<dbReference type="EMBL" id="CAEZSJ010000126">
    <property type="protein sequence ID" value="CAB4544291.1"/>
    <property type="molecule type" value="Genomic_DNA"/>
</dbReference>
<dbReference type="EC" id="2.7.1.71" evidence="3"/>
<dbReference type="GO" id="GO:0005524">
    <property type="term" value="F:ATP binding"/>
    <property type="evidence" value="ECO:0007669"/>
    <property type="project" value="UniProtKB-KW"/>
</dbReference>
<dbReference type="CDD" id="cd00464">
    <property type="entry name" value="SK"/>
    <property type="match status" value="1"/>
</dbReference>
<dbReference type="GO" id="GO:0009423">
    <property type="term" value="P:chorismate biosynthetic process"/>
    <property type="evidence" value="ECO:0007669"/>
    <property type="project" value="UniProtKB-UniPathway"/>
</dbReference>
<evidence type="ECO:0000256" key="9">
    <source>
        <dbReference type="ARBA" id="ARBA00023141"/>
    </source>
</evidence>
<dbReference type="HAMAP" id="MF_00109">
    <property type="entry name" value="Shikimate_kinase"/>
    <property type="match status" value="1"/>
</dbReference>
<name>A0A6J6GE02_9ZZZZ</name>
<reference evidence="12" key="1">
    <citation type="submission" date="2020-05" db="EMBL/GenBank/DDBJ databases">
        <authorList>
            <person name="Chiriac C."/>
            <person name="Salcher M."/>
            <person name="Ghai R."/>
            <person name="Kavagutti S V."/>
        </authorList>
    </citation>
    <scope>NUCLEOTIDE SEQUENCE</scope>
</reference>
<sequence length="170" mass="18116">MPKAVLIGPPGAGKSSVGRQLAKILQCEILDTDLEIEKLSGKKISEIFTEDGEPAFRAIEKGVVLGALNSASGVVALGGGSVLDSDVAEHLRNSKVPVAYLEVSISQAAPRVGFNKERPLLALNPRQQWMALMEKRRPLYESLATMKIATDNRKPAEVAQEIADSIGAAL</sequence>
<dbReference type="GO" id="GO:0004765">
    <property type="term" value="F:shikimate kinase activity"/>
    <property type="evidence" value="ECO:0007669"/>
    <property type="project" value="UniProtKB-EC"/>
</dbReference>
<comment type="similarity">
    <text evidence="2">Belongs to the shikimate kinase family.</text>
</comment>
<evidence type="ECO:0000256" key="3">
    <source>
        <dbReference type="ARBA" id="ARBA00012154"/>
    </source>
</evidence>
<gene>
    <name evidence="11" type="ORF">UFOPK1425_00731</name>
    <name evidence="12" type="ORF">UFOPK1842_00053</name>
</gene>
<comment type="catalytic activity">
    <reaction evidence="10">
        <text>shikimate + ATP = 3-phosphoshikimate + ADP + H(+)</text>
        <dbReference type="Rhea" id="RHEA:13121"/>
        <dbReference type="ChEBI" id="CHEBI:15378"/>
        <dbReference type="ChEBI" id="CHEBI:30616"/>
        <dbReference type="ChEBI" id="CHEBI:36208"/>
        <dbReference type="ChEBI" id="CHEBI:145989"/>
        <dbReference type="ChEBI" id="CHEBI:456216"/>
        <dbReference type="EC" id="2.7.1.71"/>
    </reaction>
</comment>
<evidence type="ECO:0000256" key="5">
    <source>
        <dbReference type="ARBA" id="ARBA00022679"/>
    </source>
</evidence>
<dbReference type="Gene3D" id="3.40.50.300">
    <property type="entry name" value="P-loop containing nucleotide triphosphate hydrolases"/>
    <property type="match status" value="1"/>
</dbReference>
<evidence type="ECO:0000256" key="1">
    <source>
        <dbReference type="ARBA" id="ARBA00004842"/>
    </source>
</evidence>
<dbReference type="Pfam" id="PF01202">
    <property type="entry name" value="SKI"/>
    <property type="match status" value="1"/>
</dbReference>
<keyword evidence="9" id="KW-0057">Aromatic amino acid biosynthesis</keyword>
<evidence type="ECO:0000313" key="12">
    <source>
        <dbReference type="EMBL" id="CAB4599502.1"/>
    </source>
</evidence>